<evidence type="ECO:0000256" key="3">
    <source>
        <dbReference type="SAM" id="MobiDB-lite"/>
    </source>
</evidence>
<dbReference type="PANTHER" id="PTHR36845:SF1">
    <property type="entry name" value="HYDROLASE, PUTATIVE (AFU_ORTHOLOGUE AFUA_7G05090)-RELATED"/>
    <property type="match status" value="1"/>
</dbReference>
<dbReference type="InterPro" id="IPR008928">
    <property type="entry name" value="6-hairpin_glycosidase_sf"/>
</dbReference>
<evidence type="ECO:0000313" key="5">
    <source>
        <dbReference type="Proteomes" id="UP001642406"/>
    </source>
</evidence>
<evidence type="ECO:0000313" key="4">
    <source>
        <dbReference type="EMBL" id="CAK7225599.1"/>
    </source>
</evidence>
<dbReference type="EMBL" id="CAWUHC010000054">
    <property type="protein sequence ID" value="CAK7225599.1"/>
    <property type="molecule type" value="Genomic_DNA"/>
</dbReference>
<keyword evidence="1" id="KW-0378">Hydrolase</keyword>
<dbReference type="SUPFAM" id="SSF48208">
    <property type="entry name" value="Six-hairpin glycosidases"/>
    <property type="match status" value="1"/>
</dbReference>
<feature type="compositionally biased region" description="Low complexity" evidence="3">
    <location>
        <begin position="1"/>
        <end position="17"/>
    </location>
</feature>
<dbReference type="Gene3D" id="1.50.10.10">
    <property type="match status" value="1"/>
</dbReference>
<dbReference type="Proteomes" id="UP001642406">
    <property type="component" value="Unassembled WGS sequence"/>
</dbReference>
<evidence type="ECO:0000256" key="1">
    <source>
        <dbReference type="ARBA" id="ARBA00022801"/>
    </source>
</evidence>
<proteinExistence type="inferred from homology"/>
<dbReference type="InterPro" id="IPR052369">
    <property type="entry name" value="UG_Glycosaminoglycan_Hydrolase"/>
</dbReference>
<organism evidence="4 5">
    <name type="scientific">Sporothrix bragantina</name>
    <dbReference type="NCBI Taxonomy" id="671064"/>
    <lineage>
        <taxon>Eukaryota</taxon>
        <taxon>Fungi</taxon>
        <taxon>Dikarya</taxon>
        <taxon>Ascomycota</taxon>
        <taxon>Pezizomycotina</taxon>
        <taxon>Sordariomycetes</taxon>
        <taxon>Sordariomycetidae</taxon>
        <taxon>Ophiostomatales</taxon>
        <taxon>Ophiostomataceae</taxon>
        <taxon>Sporothrix</taxon>
    </lineage>
</organism>
<dbReference type="PANTHER" id="PTHR36845">
    <property type="entry name" value="HYDROLASE, PUTATIVE (AFU_ORTHOLOGUE AFUA_7G05090)-RELATED"/>
    <property type="match status" value="1"/>
</dbReference>
<name>A0ABP0C2S7_9PEZI</name>
<dbReference type="InterPro" id="IPR012341">
    <property type="entry name" value="6hp_glycosidase-like_sf"/>
</dbReference>
<reference evidence="4 5" key="1">
    <citation type="submission" date="2024-01" db="EMBL/GenBank/DDBJ databases">
        <authorList>
            <person name="Allen C."/>
            <person name="Tagirdzhanova G."/>
        </authorList>
    </citation>
    <scope>NUCLEOTIDE SEQUENCE [LARGE SCALE GENOMIC DNA]</scope>
</reference>
<keyword evidence="5" id="KW-1185">Reference proteome</keyword>
<gene>
    <name evidence="4" type="ORF">SBRCBS47491_005943</name>
</gene>
<accession>A0ABP0C2S7</accession>
<feature type="region of interest" description="Disordered" evidence="3">
    <location>
        <begin position="1"/>
        <end position="41"/>
    </location>
</feature>
<sequence>MSSPSDSSSEGPGSEGPFHSDNTSVDGTSVDEKAFSQGSPSTEAPFGGLFAPIFAENAVAKITRTAVDALANNNPPTHYPEYVPQTGPQKGQYALRDADFWTCGFFPGSVYLMLERFVKFPHAAATGHALLKDVQATLENTTESWDGPIRAMAGRTDTHDMAFIVMLSQRARYELYHDARAHDAVVTAAYALHSRYNATVGAIRSWDKLDQNGVLINSLEDDFLVIVDSMCNLELLYYVAGLTGDESLATAATAHADTVMRSLFRHESSLSSLESSPDGSREKHPETDSPSARPACEEYSTFHVANFSPRTGALKETRTAQGYHRDSTWARGQAWGILGFARTFVRTRQPRFARAAAGLANYFLRRLETAPACVEVEGCTGPKRGRYVPLWDFDAPITEVEVDSSSATTGPLRDSSAGVVAANGMLILSQALRGQAGKDLLGLDADHYLQAAYNIVEDTLALSLARETAEFVVDTNDTKSETAATTTVRDTHADRTFAAILKHATANANARDHDRYWNHGLVYADYYLLEFGNNLLRMGLV</sequence>
<comment type="caution">
    <text evidence="4">The sequence shown here is derived from an EMBL/GenBank/DDBJ whole genome shotgun (WGS) entry which is preliminary data.</text>
</comment>
<feature type="region of interest" description="Disordered" evidence="3">
    <location>
        <begin position="270"/>
        <end position="295"/>
    </location>
</feature>
<evidence type="ECO:0000256" key="2">
    <source>
        <dbReference type="ARBA" id="ARBA00038358"/>
    </source>
</evidence>
<comment type="similarity">
    <text evidence="2">Belongs to the glycosyl hydrolase 88 family.</text>
</comment>
<evidence type="ECO:0008006" key="6">
    <source>
        <dbReference type="Google" id="ProtNLM"/>
    </source>
</evidence>
<protein>
    <recommendedName>
        <fullName evidence="6">Glucuronyl hydrolase</fullName>
    </recommendedName>
</protein>